<dbReference type="PROSITE" id="PS50928">
    <property type="entry name" value="ABC_TM1"/>
    <property type="match status" value="1"/>
</dbReference>
<comment type="similarity">
    <text evidence="7">Belongs to the binding-protein-dependent transport system permease family.</text>
</comment>
<comment type="subcellular location">
    <subcellularLocation>
        <location evidence="1 7">Cell membrane</location>
        <topology evidence="1 7">Multi-pass membrane protein</topology>
    </subcellularLocation>
</comment>
<evidence type="ECO:0000313" key="9">
    <source>
        <dbReference type="EMBL" id="TLS37060.1"/>
    </source>
</evidence>
<proteinExistence type="inferred from homology"/>
<dbReference type="OrthoDB" id="2958608at2"/>
<keyword evidence="10" id="KW-1185">Reference proteome</keyword>
<dbReference type="GO" id="GO:0055085">
    <property type="term" value="P:transmembrane transport"/>
    <property type="evidence" value="ECO:0007669"/>
    <property type="project" value="InterPro"/>
</dbReference>
<evidence type="ECO:0000256" key="1">
    <source>
        <dbReference type="ARBA" id="ARBA00004651"/>
    </source>
</evidence>
<evidence type="ECO:0000256" key="3">
    <source>
        <dbReference type="ARBA" id="ARBA00022475"/>
    </source>
</evidence>
<name>A0A5R9F3T7_9BACL</name>
<dbReference type="EMBL" id="SWLG01000007">
    <property type="protein sequence ID" value="TLS37060.1"/>
    <property type="molecule type" value="Genomic_DNA"/>
</dbReference>
<organism evidence="9 10">
    <name type="scientific">Exobacillus caeni</name>
    <dbReference type="NCBI Taxonomy" id="2574798"/>
    <lineage>
        <taxon>Bacteria</taxon>
        <taxon>Bacillati</taxon>
        <taxon>Bacillota</taxon>
        <taxon>Bacilli</taxon>
        <taxon>Bacillales</taxon>
        <taxon>Guptibacillaceae</taxon>
        <taxon>Exobacillus</taxon>
    </lineage>
</organism>
<keyword evidence="3" id="KW-1003">Cell membrane</keyword>
<keyword evidence="2 7" id="KW-0813">Transport</keyword>
<dbReference type="AlphaFoldDB" id="A0A5R9F3T7"/>
<dbReference type="PANTHER" id="PTHR30465:SF44">
    <property type="entry name" value="ABC-TYPE DIPEPTIDE_OLIGOPEPTIDE TRANSPORT SYSTEM, PERMEASE COMPONENT"/>
    <property type="match status" value="1"/>
</dbReference>
<reference evidence="9 10" key="1">
    <citation type="submission" date="2019-04" db="EMBL/GenBank/DDBJ databases">
        <title>Bacillus caeni sp. nov., a bacterium isolated from mangrove sediment.</title>
        <authorList>
            <person name="Huang H."/>
            <person name="Mo K."/>
            <person name="Hu Y."/>
        </authorList>
    </citation>
    <scope>NUCLEOTIDE SEQUENCE [LARGE SCALE GENOMIC DNA]</scope>
    <source>
        <strain evidence="9 10">HB172195</strain>
    </source>
</reference>
<dbReference type="Pfam" id="PF00528">
    <property type="entry name" value="BPD_transp_1"/>
    <property type="match status" value="1"/>
</dbReference>
<evidence type="ECO:0000256" key="2">
    <source>
        <dbReference type="ARBA" id="ARBA00022448"/>
    </source>
</evidence>
<dbReference type="SUPFAM" id="SSF161098">
    <property type="entry name" value="MetI-like"/>
    <property type="match status" value="1"/>
</dbReference>
<comment type="caution">
    <text evidence="9">The sequence shown here is derived from an EMBL/GenBank/DDBJ whole genome shotgun (WGS) entry which is preliminary data.</text>
</comment>
<dbReference type="InterPro" id="IPR035906">
    <property type="entry name" value="MetI-like_sf"/>
</dbReference>
<protein>
    <submittedName>
        <fullName evidence="9">ABC transporter permease subunit</fullName>
    </submittedName>
</protein>
<feature type="transmembrane region" description="Helical" evidence="7">
    <location>
        <begin position="187"/>
        <end position="207"/>
    </location>
</feature>
<feature type="transmembrane region" description="Helical" evidence="7">
    <location>
        <begin position="252"/>
        <end position="277"/>
    </location>
</feature>
<dbReference type="GO" id="GO:0005886">
    <property type="term" value="C:plasma membrane"/>
    <property type="evidence" value="ECO:0007669"/>
    <property type="project" value="UniProtKB-SubCell"/>
</dbReference>
<dbReference type="PANTHER" id="PTHR30465">
    <property type="entry name" value="INNER MEMBRANE ABC TRANSPORTER"/>
    <property type="match status" value="1"/>
</dbReference>
<evidence type="ECO:0000256" key="5">
    <source>
        <dbReference type="ARBA" id="ARBA00022989"/>
    </source>
</evidence>
<feature type="transmembrane region" description="Helical" evidence="7">
    <location>
        <begin position="289"/>
        <end position="309"/>
    </location>
</feature>
<feature type="domain" description="ABC transmembrane type-1" evidence="8">
    <location>
        <begin position="105"/>
        <end position="304"/>
    </location>
</feature>
<sequence>MTNLPVKTFLLQTIVSFVLTSFGILLIGSLPYLFFNMKGQIAVLKLIDEKKLNNTVGLYDSLVLNYKEYFLHIAHTVESIFSGGFIEYYARGSEHTLFPEFFGIYLHSMLYLTVALIIGLFTAVMLTVFTMYLSPGKRRIPKAIIFLVESLPDIFIILLIQLLIIWIYKKTEILLLNITSGFDEEAIVLPIMVLAILPAVYIHKHLLLSFEEEEKRPYVELALGKGLKRTTILVKHILRNSIITLFNHFKSIFWFALANLLMLEIIFDMPGFMTFIYENGVVNPELLTYGLFMVFIPFFIFFTTGKWILDSLFDIGGGY</sequence>
<evidence type="ECO:0000256" key="7">
    <source>
        <dbReference type="RuleBase" id="RU363032"/>
    </source>
</evidence>
<feature type="transmembrane region" description="Helical" evidence="7">
    <location>
        <begin position="110"/>
        <end position="132"/>
    </location>
</feature>
<evidence type="ECO:0000256" key="6">
    <source>
        <dbReference type="ARBA" id="ARBA00023136"/>
    </source>
</evidence>
<dbReference type="Proteomes" id="UP000308230">
    <property type="component" value="Unassembled WGS sequence"/>
</dbReference>
<evidence type="ECO:0000259" key="8">
    <source>
        <dbReference type="PROSITE" id="PS50928"/>
    </source>
</evidence>
<dbReference type="InterPro" id="IPR000515">
    <property type="entry name" value="MetI-like"/>
</dbReference>
<evidence type="ECO:0000313" key="10">
    <source>
        <dbReference type="Proteomes" id="UP000308230"/>
    </source>
</evidence>
<evidence type="ECO:0000256" key="4">
    <source>
        <dbReference type="ARBA" id="ARBA00022692"/>
    </source>
</evidence>
<keyword evidence="4 7" id="KW-0812">Transmembrane</keyword>
<feature type="transmembrane region" description="Helical" evidence="7">
    <location>
        <begin position="144"/>
        <end position="167"/>
    </location>
</feature>
<feature type="transmembrane region" description="Helical" evidence="7">
    <location>
        <begin position="14"/>
        <end position="35"/>
    </location>
</feature>
<keyword evidence="6 7" id="KW-0472">Membrane</keyword>
<accession>A0A5R9F3T7</accession>
<gene>
    <name evidence="9" type="ORF">FCL54_11050</name>
</gene>
<keyword evidence="5 7" id="KW-1133">Transmembrane helix</keyword>
<dbReference type="Gene3D" id="1.10.3720.10">
    <property type="entry name" value="MetI-like"/>
    <property type="match status" value="1"/>
</dbReference>